<dbReference type="RefSeq" id="WP_034654039.1">
    <property type="nucleotide sequence ID" value="NZ_BCVB01000007.1"/>
</dbReference>
<reference evidence="2 3" key="1">
    <citation type="journal article" date="2015" name="Genome Announc.">
        <title>Complete genome sequences for 35 biothreat assay-relevant bacillus species.</title>
        <authorList>
            <person name="Johnson S.L."/>
            <person name="Daligault H.E."/>
            <person name="Davenport K.W."/>
            <person name="Jaissle J."/>
            <person name="Frey K.G."/>
            <person name="Ladner J.T."/>
            <person name="Broomall S.M."/>
            <person name="Bishop-Lilly K.A."/>
            <person name="Bruce D.C."/>
            <person name="Gibbons H.S."/>
            <person name="Coyne S.R."/>
            <person name="Lo C.C."/>
            <person name="Meincke L."/>
            <person name="Munk A.C."/>
            <person name="Koroleva G.I."/>
            <person name="Rosenzweig C.N."/>
            <person name="Palacios G.F."/>
            <person name="Redden C.L."/>
            <person name="Minogue T.D."/>
            <person name="Chain P.S."/>
        </authorList>
    </citation>
    <scope>NUCLEOTIDE SEQUENCE [LARGE SCALE GENOMIC DNA]</scope>
    <source>
        <strain evidence="3">ATCC 14581 / DSM 32 / JCM 2506 / NBRC 15308 / NCIMB 9376 / NCTC 10342 / NRRL B-14308 / VKM B-512</strain>
    </source>
</reference>
<dbReference type="HOGENOM" id="CLU_059523_1_0_9"/>
<dbReference type="SUPFAM" id="SSF51658">
    <property type="entry name" value="Xylose isomerase-like"/>
    <property type="match status" value="1"/>
</dbReference>
<evidence type="ECO:0000313" key="3">
    <source>
        <dbReference type="Proteomes" id="UP000031829"/>
    </source>
</evidence>
<name>A0A0B6AF02_PRIM2</name>
<dbReference type="EMBL" id="CP009920">
    <property type="protein sequence ID" value="AJI23440.1"/>
    <property type="molecule type" value="Genomic_DNA"/>
</dbReference>
<dbReference type="PANTHER" id="PTHR12110:SF41">
    <property type="entry name" value="INOSOSE DEHYDRATASE"/>
    <property type="match status" value="1"/>
</dbReference>
<feature type="domain" description="Xylose isomerase-like TIM barrel" evidence="1">
    <location>
        <begin position="25"/>
        <end position="243"/>
    </location>
</feature>
<dbReference type="InterPro" id="IPR050312">
    <property type="entry name" value="IolE/XylAMocC-like"/>
</dbReference>
<evidence type="ECO:0000259" key="1">
    <source>
        <dbReference type="Pfam" id="PF01261"/>
    </source>
</evidence>
<dbReference type="AlphaFoldDB" id="A0A0B6AF02"/>
<dbReference type="Pfam" id="PF01261">
    <property type="entry name" value="AP_endonuc_2"/>
    <property type="match status" value="1"/>
</dbReference>
<dbReference type="KEGG" id="bmeg:BG04_3225"/>
<dbReference type="GeneID" id="93641287"/>
<dbReference type="GO" id="GO:0016853">
    <property type="term" value="F:isomerase activity"/>
    <property type="evidence" value="ECO:0007669"/>
    <property type="project" value="UniProtKB-KW"/>
</dbReference>
<dbReference type="InterPro" id="IPR013022">
    <property type="entry name" value="Xyl_isomerase-like_TIM-brl"/>
</dbReference>
<evidence type="ECO:0000313" key="2">
    <source>
        <dbReference type="EMBL" id="AJI23440.1"/>
    </source>
</evidence>
<proteinExistence type="predicted"/>
<dbReference type="Proteomes" id="UP000031829">
    <property type="component" value="Chromosome"/>
</dbReference>
<protein>
    <submittedName>
        <fullName evidence="2">Xylose isomerase-like TIM barrel family protein</fullName>
    </submittedName>
</protein>
<gene>
    <name evidence="2" type="ORF">BG04_3225</name>
</gene>
<accession>A0A0B6AF02</accession>
<dbReference type="InterPro" id="IPR036237">
    <property type="entry name" value="Xyl_isomerase-like_sf"/>
</dbReference>
<sequence length="244" mass="27891">MGEIPVGVQLYTLREETKKDFKGTLQKVAALGYQGVEFAGYEGYTAQEVRAWLTDLQLKAASSHVPLEQLESNLEQVIHFEQQVGNSHIVCPYLMPERQTEKGYFELIDSLNYIDAYCKKEGLSFSYHHHDFELKKLSTGKSALQTILEETEVNVELDIYWLTKAGEDPVEWMKHYQNRTPFIHLKDMTTDGEQFFAPLGTGGVDIKAVMQEGHRAGVKWWIVEQDHCIESPLSSIKKSLAYIK</sequence>
<dbReference type="Gene3D" id="3.20.20.150">
    <property type="entry name" value="Divalent-metal-dependent TIM barrel enzymes"/>
    <property type="match status" value="1"/>
</dbReference>
<organism evidence="2 3">
    <name type="scientific">Priestia megaterium (strain ATCC 14581 / DSM 32 / CCUG 1817 / JCM 2506 / NBRC 15308 / NCIMB 9376 / NCTC 10342 / NRRL B-14308 / VKM B-512 / Ford 19)</name>
    <name type="common">Bacillus megaterium</name>
    <dbReference type="NCBI Taxonomy" id="1348623"/>
    <lineage>
        <taxon>Bacteria</taxon>
        <taxon>Bacillati</taxon>
        <taxon>Bacillota</taxon>
        <taxon>Bacilli</taxon>
        <taxon>Bacillales</taxon>
        <taxon>Bacillaceae</taxon>
        <taxon>Priestia</taxon>
    </lineage>
</organism>
<keyword evidence="2" id="KW-0413">Isomerase</keyword>
<dbReference type="PANTHER" id="PTHR12110">
    <property type="entry name" value="HYDROXYPYRUVATE ISOMERASE"/>
    <property type="match status" value="1"/>
</dbReference>